<keyword evidence="5 7" id="KW-0472">Membrane</keyword>
<dbReference type="SUPFAM" id="SSF49464">
    <property type="entry name" value="Carboxypeptidase regulatory domain-like"/>
    <property type="match status" value="1"/>
</dbReference>
<keyword evidence="6 7" id="KW-0998">Cell outer membrane</keyword>
<dbReference type="NCBIfam" id="TIGR04056">
    <property type="entry name" value="OMP_RagA_SusC"/>
    <property type="match status" value="1"/>
</dbReference>
<evidence type="ECO:0000256" key="1">
    <source>
        <dbReference type="ARBA" id="ARBA00004571"/>
    </source>
</evidence>
<evidence type="ECO:0000256" key="4">
    <source>
        <dbReference type="ARBA" id="ARBA00022692"/>
    </source>
</evidence>
<evidence type="ECO:0000256" key="7">
    <source>
        <dbReference type="PROSITE-ProRule" id="PRU01360"/>
    </source>
</evidence>
<organism evidence="10 11">
    <name type="scientific">Chitinophaga nivalis</name>
    <dbReference type="NCBI Taxonomy" id="2991709"/>
    <lineage>
        <taxon>Bacteria</taxon>
        <taxon>Pseudomonadati</taxon>
        <taxon>Bacteroidota</taxon>
        <taxon>Chitinophagia</taxon>
        <taxon>Chitinophagales</taxon>
        <taxon>Chitinophagaceae</taxon>
        <taxon>Chitinophaga</taxon>
    </lineage>
</organism>
<dbReference type="Gene3D" id="2.170.130.10">
    <property type="entry name" value="TonB-dependent receptor, plug domain"/>
    <property type="match status" value="1"/>
</dbReference>
<sequence length="1095" mass="120537">MKLITLLLLIGGMQVFATSYAQEKISLQLKETTMKQLLKEVEKQTGYRFVYHNKTLPEDLRVSVTVSQASLKTVLANAFAGTPLAWSMKDNGLVVIYADKTATAAAITVKGKVTGADNLPLPGVTVRVTGTNTGTLTDAAGQYTLAVPEGTATLEFSLVGYVKQKVAVSNRQVINIVLETDVQTLNSVTVTGYTNYTRDRSASAASVVSAEKIGQIPMATFDQVLQGRVPGLNVSAGSGQPGTSGTVVLRGIGTLNGSSALLYVVDGVPVEPNYLQAINPADIASVTVLKDAASKAMYGSRGANGVMVISTKKGTKGKLAVEYRSQYGFSDLTTPKYTMMNTRERLQFEEEVGLETGVDIGPGWAWSKKNPAYAALPLAEQQQLDHRLDSLGQLQTNWRDILLRRGKFMEQQVSASGGNDNVRFYTSLNYYKQDGIVMRSGLERYTLKNNMDFNFGRLTGNVNLGLGYAKSNFIEREGSSKIGNPIAASFYALPYEYPYAPDGTLITSENKEDYGAPGDREGGDALEGMLHTYWKSNQVKGMLSTSLNYAILPGLTAKTRLGVDFRENTDERFIDPDSYSGRKVSNGSQGSFGEEVVRNTAIISTSGLTYANIFAKKHDVEVSGYFEYIRNHHKGLKYTGYGLDGRLPGTPAGIPGGALMPDLQGKRTGNSMNSYILVGRYTYDNRYSLNASFRYDGSSTVPQNNRWHSFYSVGLGWEAKRERFLQDVAFISNLRFRASYGTTASPFGSDFGYAATYALTQYAGNAGIIPSKPGFSGYDWEYAKEFNIGFDFAVLENRIRLVADVYNKVTNNLFINQPVSYTSGFSSLLLNSGAMRNRGIEVDLQGDILRRKNLTWTVGVNFAYNKNEITDLGASSEFPQGTTSIARVGLPYGAHFAPRWAGVDPATGDAQYYKRDGSITTTYNEAALSVAEFGTYIPPFTGGIITAVNYKGIYLNALFSFATNTYRYNNEDYYNENPSLTFITSNQSVRMLYDRWKKPGDNALLPRIDSKRGYSSRDIQDASFIRLRNLNIGYRIPESWLARQRYVKGIQVFVQGQNLITWTKWKGMDPEDNNGEGMFDYPNARTYTAGINVNF</sequence>
<dbReference type="InterPro" id="IPR039426">
    <property type="entry name" value="TonB-dep_rcpt-like"/>
</dbReference>
<gene>
    <name evidence="10" type="ORF">OL497_04855</name>
</gene>
<dbReference type="Proteomes" id="UP001207742">
    <property type="component" value="Unassembled WGS sequence"/>
</dbReference>
<feature type="signal peptide" evidence="8">
    <location>
        <begin position="1"/>
        <end position="21"/>
    </location>
</feature>
<proteinExistence type="inferred from homology"/>
<keyword evidence="8" id="KW-0732">Signal</keyword>
<dbReference type="InterPro" id="IPR008969">
    <property type="entry name" value="CarboxyPept-like_regulatory"/>
</dbReference>
<feature type="domain" description="TonB-dependent receptor plug" evidence="9">
    <location>
        <begin position="200"/>
        <end position="306"/>
    </location>
</feature>
<dbReference type="Gene3D" id="2.60.40.1120">
    <property type="entry name" value="Carboxypeptidase-like, regulatory domain"/>
    <property type="match status" value="1"/>
</dbReference>
<protein>
    <submittedName>
        <fullName evidence="10">SusC/RagA family TonB-linked outer membrane protein</fullName>
    </submittedName>
</protein>
<keyword evidence="11" id="KW-1185">Reference proteome</keyword>
<comment type="similarity">
    <text evidence="7">Belongs to the TonB-dependent receptor family.</text>
</comment>
<evidence type="ECO:0000259" key="9">
    <source>
        <dbReference type="Pfam" id="PF07715"/>
    </source>
</evidence>
<evidence type="ECO:0000313" key="10">
    <source>
        <dbReference type="EMBL" id="MCW3483209.1"/>
    </source>
</evidence>
<accession>A0ABT3IGY7</accession>
<dbReference type="InterPro" id="IPR023996">
    <property type="entry name" value="TonB-dep_OMP_SusC/RagA"/>
</dbReference>
<reference evidence="10 11" key="1">
    <citation type="submission" date="2022-10" db="EMBL/GenBank/DDBJ databases">
        <title>Chitinophaga nivalis PC15 sp. nov., isolated from Pyeongchang county, South Korea.</title>
        <authorList>
            <person name="Trinh H.N."/>
        </authorList>
    </citation>
    <scope>NUCLEOTIDE SEQUENCE [LARGE SCALE GENOMIC DNA]</scope>
    <source>
        <strain evidence="10 11">PC14</strain>
    </source>
</reference>
<name>A0ABT3IGY7_9BACT</name>
<dbReference type="InterPro" id="IPR023997">
    <property type="entry name" value="TonB-dep_OMP_SusC/RagA_CS"/>
</dbReference>
<evidence type="ECO:0000313" key="11">
    <source>
        <dbReference type="Proteomes" id="UP001207742"/>
    </source>
</evidence>
<evidence type="ECO:0000256" key="3">
    <source>
        <dbReference type="ARBA" id="ARBA00022452"/>
    </source>
</evidence>
<dbReference type="RefSeq" id="WP_264728300.1">
    <property type="nucleotide sequence ID" value="NZ_JAPDNR010000001.1"/>
</dbReference>
<keyword evidence="3 7" id="KW-1134">Transmembrane beta strand</keyword>
<evidence type="ECO:0000256" key="2">
    <source>
        <dbReference type="ARBA" id="ARBA00022448"/>
    </source>
</evidence>
<dbReference type="Gene3D" id="2.40.170.20">
    <property type="entry name" value="TonB-dependent receptor, beta-barrel domain"/>
    <property type="match status" value="1"/>
</dbReference>
<comment type="caution">
    <text evidence="10">The sequence shown here is derived from an EMBL/GenBank/DDBJ whole genome shotgun (WGS) entry which is preliminary data.</text>
</comment>
<dbReference type="InterPro" id="IPR012910">
    <property type="entry name" value="Plug_dom"/>
</dbReference>
<comment type="subcellular location">
    <subcellularLocation>
        <location evidence="1 7">Cell outer membrane</location>
        <topology evidence="1 7">Multi-pass membrane protein</topology>
    </subcellularLocation>
</comment>
<dbReference type="PROSITE" id="PS52016">
    <property type="entry name" value="TONB_DEPENDENT_REC_3"/>
    <property type="match status" value="1"/>
</dbReference>
<evidence type="ECO:0000256" key="5">
    <source>
        <dbReference type="ARBA" id="ARBA00023136"/>
    </source>
</evidence>
<dbReference type="InterPro" id="IPR037066">
    <property type="entry name" value="Plug_dom_sf"/>
</dbReference>
<dbReference type="EMBL" id="JAPDNS010000001">
    <property type="protein sequence ID" value="MCW3483209.1"/>
    <property type="molecule type" value="Genomic_DNA"/>
</dbReference>
<feature type="chain" id="PRO_5046389192" evidence="8">
    <location>
        <begin position="22"/>
        <end position="1095"/>
    </location>
</feature>
<dbReference type="SUPFAM" id="SSF56935">
    <property type="entry name" value="Porins"/>
    <property type="match status" value="1"/>
</dbReference>
<keyword evidence="2 7" id="KW-0813">Transport</keyword>
<dbReference type="NCBIfam" id="TIGR04057">
    <property type="entry name" value="SusC_RagA_signa"/>
    <property type="match status" value="1"/>
</dbReference>
<dbReference type="Pfam" id="PF07715">
    <property type="entry name" value="Plug"/>
    <property type="match status" value="1"/>
</dbReference>
<dbReference type="Pfam" id="PF13715">
    <property type="entry name" value="CarbopepD_reg_2"/>
    <property type="match status" value="1"/>
</dbReference>
<evidence type="ECO:0000256" key="6">
    <source>
        <dbReference type="ARBA" id="ARBA00023237"/>
    </source>
</evidence>
<dbReference type="InterPro" id="IPR036942">
    <property type="entry name" value="Beta-barrel_TonB_sf"/>
</dbReference>
<evidence type="ECO:0000256" key="8">
    <source>
        <dbReference type="SAM" id="SignalP"/>
    </source>
</evidence>
<keyword evidence="4 7" id="KW-0812">Transmembrane</keyword>